<feature type="compositionally biased region" description="Low complexity" evidence="1">
    <location>
        <begin position="15"/>
        <end position="52"/>
    </location>
</feature>
<accession>A0ABD6BR32</accession>
<sequence>MAAAVSLAGCAGNDPTTETTPDASTATETPTDSPTQSPTATEAATETQQPTETETEEPTETPDDPSVRLWPNAVTTVFSGDVEAEAVTDALGREPQSSKHYGGQREGETVTYFVSMTSSFSVSDAEDAFEGSDLSVETLYRGVGPDYLAEYESAIGEQAAALADVEPSSVTLSTGRLGRHQYLDIAAPTDTSALVPVLPDAEINRAGDGENSRVVGPDGFSTGEGLTITAQSGLWLDLSLDDSGIEQFADAVADASSAELRGDFFRFTVDGDDFDTFGISQRFEASVEDGEWNGEFGFRLAEGTAEKTRIRELTGLPPVPFDCEPLD</sequence>
<organism evidence="2 3">
    <name type="scientific">Halolamina litorea</name>
    <dbReference type="NCBI Taxonomy" id="1515593"/>
    <lineage>
        <taxon>Archaea</taxon>
        <taxon>Methanobacteriati</taxon>
        <taxon>Methanobacteriota</taxon>
        <taxon>Stenosarchaea group</taxon>
        <taxon>Halobacteria</taxon>
        <taxon>Halobacteriales</taxon>
        <taxon>Haloferacaceae</taxon>
    </lineage>
</organism>
<dbReference type="EMBL" id="JBHUCZ010000006">
    <property type="protein sequence ID" value="MFD1567537.1"/>
    <property type="molecule type" value="Genomic_DNA"/>
</dbReference>
<protein>
    <recommendedName>
        <fullName evidence="4">GerMN domain-containing protein</fullName>
    </recommendedName>
</protein>
<reference evidence="2 3" key="1">
    <citation type="journal article" date="2019" name="Int. J. Syst. Evol. Microbiol.">
        <title>The Global Catalogue of Microorganisms (GCM) 10K type strain sequencing project: providing services to taxonomists for standard genome sequencing and annotation.</title>
        <authorList>
            <consortium name="The Broad Institute Genomics Platform"/>
            <consortium name="The Broad Institute Genome Sequencing Center for Infectious Disease"/>
            <person name="Wu L."/>
            <person name="Ma J."/>
        </authorList>
    </citation>
    <scope>NUCLEOTIDE SEQUENCE [LARGE SCALE GENOMIC DNA]</scope>
    <source>
        <strain evidence="2 3">CGMCC 1.12859</strain>
    </source>
</reference>
<proteinExistence type="predicted"/>
<keyword evidence="3" id="KW-1185">Reference proteome</keyword>
<evidence type="ECO:0000313" key="2">
    <source>
        <dbReference type="EMBL" id="MFD1567537.1"/>
    </source>
</evidence>
<feature type="region of interest" description="Disordered" evidence="1">
    <location>
        <begin position="1"/>
        <end position="69"/>
    </location>
</feature>
<gene>
    <name evidence="2" type="ORF">ACFSAU_08525</name>
</gene>
<evidence type="ECO:0008006" key="4">
    <source>
        <dbReference type="Google" id="ProtNLM"/>
    </source>
</evidence>
<evidence type="ECO:0000313" key="3">
    <source>
        <dbReference type="Proteomes" id="UP001597139"/>
    </source>
</evidence>
<name>A0ABD6BR32_9EURY</name>
<dbReference type="AlphaFoldDB" id="A0ABD6BR32"/>
<dbReference type="RefSeq" id="WP_267647360.1">
    <property type="nucleotide sequence ID" value="NZ_JANHGR010000002.1"/>
</dbReference>
<feature type="compositionally biased region" description="Acidic residues" evidence="1">
    <location>
        <begin position="53"/>
        <end position="63"/>
    </location>
</feature>
<dbReference type="Proteomes" id="UP001597139">
    <property type="component" value="Unassembled WGS sequence"/>
</dbReference>
<evidence type="ECO:0000256" key="1">
    <source>
        <dbReference type="SAM" id="MobiDB-lite"/>
    </source>
</evidence>
<comment type="caution">
    <text evidence="2">The sequence shown here is derived from an EMBL/GenBank/DDBJ whole genome shotgun (WGS) entry which is preliminary data.</text>
</comment>